<dbReference type="Gene3D" id="3.30.505.10">
    <property type="entry name" value="SH2 domain"/>
    <property type="match status" value="1"/>
</dbReference>
<protein>
    <recommendedName>
        <fullName evidence="10">SH3 domain-containing protein</fullName>
    </recommendedName>
</protein>
<evidence type="ECO:0000256" key="1">
    <source>
        <dbReference type="ARBA" id="ARBA00022443"/>
    </source>
</evidence>
<name>A0AA85KJT8_TRIRE</name>
<dbReference type="InterPro" id="IPR000980">
    <property type="entry name" value="SH2"/>
</dbReference>
<sequence length="314" mass="35028">MEAVANYAFTPTEPDELGFEKGSTLYIIGMEEDPNWYKARQGNQEGMVPANYISLYPHPWYVPKCSRREAEARLLETDQHTNREVQPDGAFILRQSENDPGQFSISVKEGSSVLHFRIFFDPNGKYYIWTNKFNSINALIDYHRHQTIYGVKALLLRDCVTSKTFGPVGSGPNAIFNNPRAQTNSGSRIVHAPVTDGANLVSKEQSQNITSLPPGIVSTNLAGRQCVAKFDFNAEFREEMSFRRGDCLLIHGEEDENWWYAEIISTSGGQPSRGLIPANYVELLSTNTSSSAVSNIRNNPSKVSQPSAQIARAN</sequence>
<dbReference type="PRINTS" id="PR00452">
    <property type="entry name" value="SH3DOMAIN"/>
</dbReference>
<evidence type="ECO:0008006" key="10">
    <source>
        <dbReference type="Google" id="ProtNLM"/>
    </source>
</evidence>
<dbReference type="Proteomes" id="UP000050795">
    <property type="component" value="Unassembled WGS sequence"/>
</dbReference>
<evidence type="ECO:0000256" key="3">
    <source>
        <dbReference type="PROSITE-ProRule" id="PRU00191"/>
    </source>
</evidence>
<keyword evidence="8" id="KW-1185">Reference proteome</keyword>
<evidence type="ECO:0000259" key="7">
    <source>
        <dbReference type="PROSITE" id="PS50002"/>
    </source>
</evidence>
<feature type="domain" description="SH3" evidence="7">
    <location>
        <begin position="1"/>
        <end position="58"/>
    </location>
</feature>
<proteinExistence type="predicted"/>
<dbReference type="SUPFAM" id="SSF55550">
    <property type="entry name" value="SH2 domain"/>
    <property type="match status" value="1"/>
</dbReference>
<dbReference type="InterPro" id="IPR036860">
    <property type="entry name" value="SH2_dom_sf"/>
</dbReference>
<dbReference type="InterPro" id="IPR036028">
    <property type="entry name" value="SH3-like_dom_sf"/>
</dbReference>
<evidence type="ECO:0000259" key="6">
    <source>
        <dbReference type="PROSITE" id="PS50001"/>
    </source>
</evidence>
<evidence type="ECO:0000256" key="4">
    <source>
        <dbReference type="PROSITE-ProRule" id="PRU00192"/>
    </source>
</evidence>
<keyword evidence="2 3" id="KW-0727">SH2 domain</keyword>
<dbReference type="WBParaSite" id="TREG1_9560.1">
    <property type="protein sequence ID" value="TREG1_9560.1"/>
    <property type="gene ID" value="TREG1_9560"/>
</dbReference>
<evidence type="ECO:0000256" key="5">
    <source>
        <dbReference type="SAM" id="MobiDB-lite"/>
    </source>
</evidence>
<dbReference type="PROSITE" id="PS50001">
    <property type="entry name" value="SH2"/>
    <property type="match status" value="1"/>
</dbReference>
<dbReference type="PRINTS" id="PR00401">
    <property type="entry name" value="SH2DOMAIN"/>
</dbReference>
<evidence type="ECO:0000313" key="9">
    <source>
        <dbReference type="WBParaSite" id="TREG1_9560.1"/>
    </source>
</evidence>
<dbReference type="InterPro" id="IPR001452">
    <property type="entry name" value="SH3_domain"/>
</dbReference>
<dbReference type="PROSITE" id="PS50002">
    <property type="entry name" value="SH3"/>
    <property type="match status" value="2"/>
</dbReference>
<dbReference type="SMART" id="SM00252">
    <property type="entry name" value="SH2"/>
    <property type="match status" value="1"/>
</dbReference>
<accession>A0AA85KJT8</accession>
<dbReference type="SMART" id="SM00326">
    <property type="entry name" value="SH3"/>
    <property type="match status" value="2"/>
</dbReference>
<feature type="domain" description="SH3" evidence="7">
    <location>
        <begin position="221"/>
        <end position="286"/>
    </location>
</feature>
<dbReference type="InterPro" id="IPR043539">
    <property type="entry name" value="Grb2-like"/>
</dbReference>
<dbReference type="Pfam" id="PF14604">
    <property type="entry name" value="SH3_9"/>
    <property type="match status" value="1"/>
</dbReference>
<reference evidence="8" key="1">
    <citation type="submission" date="2022-06" db="EMBL/GenBank/DDBJ databases">
        <authorList>
            <person name="Berger JAMES D."/>
            <person name="Berger JAMES D."/>
        </authorList>
    </citation>
    <scope>NUCLEOTIDE SEQUENCE [LARGE SCALE GENOMIC DNA]</scope>
</reference>
<dbReference type="CDD" id="cd09941">
    <property type="entry name" value="SH2_Grb2_like"/>
    <property type="match status" value="1"/>
</dbReference>
<dbReference type="PANTHER" id="PTHR46037">
    <property type="entry name" value="PROTEIN ENHANCER OF SEVENLESS 2B"/>
    <property type="match status" value="1"/>
</dbReference>
<feature type="region of interest" description="Disordered" evidence="5">
    <location>
        <begin position="291"/>
        <end position="314"/>
    </location>
</feature>
<keyword evidence="1 4" id="KW-0728">SH3 domain</keyword>
<feature type="domain" description="SH2" evidence="6">
    <location>
        <begin position="60"/>
        <end position="159"/>
    </location>
</feature>
<feature type="compositionally biased region" description="Polar residues" evidence="5">
    <location>
        <begin position="291"/>
        <end position="308"/>
    </location>
</feature>
<dbReference type="Pfam" id="PF00018">
    <property type="entry name" value="SH3_1"/>
    <property type="match status" value="1"/>
</dbReference>
<dbReference type="SUPFAM" id="SSF50044">
    <property type="entry name" value="SH3-domain"/>
    <property type="match status" value="2"/>
</dbReference>
<dbReference type="AlphaFoldDB" id="A0AA85KJT8"/>
<dbReference type="Pfam" id="PF00017">
    <property type="entry name" value="SH2"/>
    <property type="match status" value="1"/>
</dbReference>
<reference evidence="9" key="2">
    <citation type="submission" date="2023-11" db="UniProtKB">
        <authorList>
            <consortium name="WormBaseParasite"/>
        </authorList>
    </citation>
    <scope>IDENTIFICATION</scope>
</reference>
<evidence type="ECO:0000313" key="8">
    <source>
        <dbReference type="Proteomes" id="UP000050795"/>
    </source>
</evidence>
<organism evidence="8 9">
    <name type="scientific">Trichobilharzia regenti</name>
    <name type="common">Nasal bird schistosome</name>
    <dbReference type="NCBI Taxonomy" id="157069"/>
    <lineage>
        <taxon>Eukaryota</taxon>
        <taxon>Metazoa</taxon>
        <taxon>Spiralia</taxon>
        <taxon>Lophotrochozoa</taxon>
        <taxon>Platyhelminthes</taxon>
        <taxon>Trematoda</taxon>
        <taxon>Digenea</taxon>
        <taxon>Strigeidida</taxon>
        <taxon>Schistosomatoidea</taxon>
        <taxon>Schistosomatidae</taxon>
        <taxon>Trichobilharzia</taxon>
    </lineage>
</organism>
<dbReference type="CDD" id="cd00174">
    <property type="entry name" value="SH3"/>
    <property type="match status" value="1"/>
</dbReference>
<evidence type="ECO:0000256" key="2">
    <source>
        <dbReference type="ARBA" id="ARBA00022999"/>
    </source>
</evidence>
<dbReference type="Gene3D" id="2.30.30.40">
    <property type="entry name" value="SH3 Domains"/>
    <property type="match status" value="2"/>
</dbReference>